<dbReference type="EMBL" id="AP018203">
    <property type="protein sequence ID" value="BAY53378.1"/>
    <property type="molecule type" value="Genomic_DNA"/>
</dbReference>
<keyword evidence="1" id="KW-0472">Membrane</keyword>
<sequence>MDYESRTRRSFTYVLWMLGSAFIPVGLSFRVGSFLQFLFLGVGITLFVLGHVLFRDAWNR</sequence>
<feature type="transmembrane region" description="Helical" evidence="1">
    <location>
        <begin position="12"/>
        <end position="29"/>
    </location>
</feature>
<organism evidence="2 3">
    <name type="scientific">Leptolyngbya boryana NIES-2135</name>
    <dbReference type="NCBI Taxonomy" id="1973484"/>
    <lineage>
        <taxon>Bacteria</taxon>
        <taxon>Bacillati</taxon>
        <taxon>Cyanobacteriota</taxon>
        <taxon>Cyanophyceae</taxon>
        <taxon>Leptolyngbyales</taxon>
        <taxon>Leptolyngbyaceae</taxon>
        <taxon>Leptolyngbya group</taxon>
        <taxon>Leptolyngbya</taxon>
    </lineage>
</organism>
<protein>
    <submittedName>
        <fullName evidence="2">Uncharacterized protein</fullName>
    </submittedName>
</protein>
<dbReference type="Proteomes" id="UP000217895">
    <property type="component" value="Chromosome"/>
</dbReference>
<proteinExistence type="predicted"/>
<feature type="transmembrane region" description="Helical" evidence="1">
    <location>
        <begin position="35"/>
        <end position="54"/>
    </location>
</feature>
<evidence type="ECO:0000256" key="1">
    <source>
        <dbReference type="SAM" id="Phobius"/>
    </source>
</evidence>
<name>A0A1Z4J9M5_LEPBY</name>
<accession>A0A1Z4J9M5</accession>
<dbReference type="AlphaFoldDB" id="A0A1Z4J9M5"/>
<keyword evidence="1" id="KW-0812">Transmembrane</keyword>
<evidence type="ECO:0000313" key="2">
    <source>
        <dbReference type="EMBL" id="BAY53378.1"/>
    </source>
</evidence>
<keyword evidence="3" id="KW-1185">Reference proteome</keyword>
<reference evidence="2 3" key="1">
    <citation type="submission" date="2017-06" db="EMBL/GenBank/DDBJ databases">
        <title>Genome sequencing of cyanobaciteial culture collection at National Institute for Environmental Studies (NIES).</title>
        <authorList>
            <person name="Hirose Y."/>
            <person name="Shimura Y."/>
            <person name="Fujisawa T."/>
            <person name="Nakamura Y."/>
            <person name="Kawachi M."/>
        </authorList>
    </citation>
    <scope>NUCLEOTIDE SEQUENCE [LARGE SCALE GENOMIC DNA]</scope>
    <source>
        <strain evidence="2 3">NIES-2135</strain>
    </source>
</reference>
<evidence type="ECO:0000313" key="3">
    <source>
        <dbReference type="Proteomes" id="UP000217895"/>
    </source>
</evidence>
<gene>
    <name evidence="2" type="ORF">NIES2135_01830</name>
</gene>
<keyword evidence="1" id="KW-1133">Transmembrane helix</keyword>